<dbReference type="OrthoDB" id="6339427at2759"/>
<organism evidence="2 3">
    <name type="scientific">Claviceps pusilla</name>
    <dbReference type="NCBI Taxonomy" id="123648"/>
    <lineage>
        <taxon>Eukaryota</taxon>
        <taxon>Fungi</taxon>
        <taxon>Dikarya</taxon>
        <taxon>Ascomycota</taxon>
        <taxon>Pezizomycotina</taxon>
        <taxon>Sordariomycetes</taxon>
        <taxon>Hypocreomycetidae</taxon>
        <taxon>Hypocreales</taxon>
        <taxon>Clavicipitaceae</taxon>
        <taxon>Claviceps</taxon>
    </lineage>
</organism>
<dbReference type="EMBL" id="SRPW01000162">
    <property type="protein sequence ID" value="KAG6017285.1"/>
    <property type="molecule type" value="Genomic_DNA"/>
</dbReference>
<proteinExistence type="predicted"/>
<feature type="compositionally biased region" description="Basic and acidic residues" evidence="1">
    <location>
        <begin position="141"/>
        <end position="165"/>
    </location>
</feature>
<reference evidence="2" key="1">
    <citation type="journal article" date="2020" name="bioRxiv">
        <title>Whole genome comparisons of ergot fungi reveals the divergence and evolution of species within the genus Claviceps are the result of varying mechanisms driving genome evolution and host range expansion.</title>
        <authorList>
            <person name="Wyka S.A."/>
            <person name="Mondo S.J."/>
            <person name="Liu M."/>
            <person name="Dettman J."/>
            <person name="Nalam V."/>
            <person name="Broders K.D."/>
        </authorList>
    </citation>
    <scope>NUCLEOTIDE SEQUENCE</scope>
    <source>
        <strain evidence="2">CCC 602</strain>
    </source>
</reference>
<name>A0A9P7T0T3_9HYPO</name>
<sequence length="256" mass="28643">MAIFMLGAAVSAYIEDINSRIGITACFLFCKAHPGLARMTSSSDLSSFLGRILSWPGTNSVHIGVRELSIDASRGEETKQRILGELDHIFAVSKRQFIRFQTTSYLPWAIQKCICGGTTPRPERYKDMVWGSVLSAQVEMKDTPDEAGHHRESEHIEPRQTRLTEPHYSNLKHPYAAELPESHSSRIHVPYPARNEDGRSPGMHTTCYACTKSNFLLEVTAGVSAYKCLTRFRPEEPEQERGKLSMMGPGDATIEL</sequence>
<comment type="caution">
    <text evidence="2">The sequence shown here is derived from an EMBL/GenBank/DDBJ whole genome shotgun (WGS) entry which is preliminary data.</text>
</comment>
<evidence type="ECO:0000313" key="2">
    <source>
        <dbReference type="EMBL" id="KAG6017285.1"/>
    </source>
</evidence>
<feature type="region of interest" description="Disordered" evidence="1">
    <location>
        <begin position="141"/>
        <end position="167"/>
    </location>
</feature>
<keyword evidence="3" id="KW-1185">Reference proteome</keyword>
<dbReference type="AlphaFoldDB" id="A0A9P7T0T3"/>
<protein>
    <submittedName>
        <fullName evidence="2">Uncharacterized protein</fullName>
    </submittedName>
</protein>
<dbReference type="Proteomes" id="UP000748025">
    <property type="component" value="Unassembled WGS sequence"/>
</dbReference>
<evidence type="ECO:0000256" key="1">
    <source>
        <dbReference type="SAM" id="MobiDB-lite"/>
    </source>
</evidence>
<gene>
    <name evidence="2" type="ORF">E4U43_001843</name>
</gene>
<evidence type="ECO:0000313" key="3">
    <source>
        <dbReference type="Proteomes" id="UP000748025"/>
    </source>
</evidence>
<accession>A0A9P7T0T3</accession>
<feature type="region of interest" description="Disordered" evidence="1">
    <location>
        <begin position="236"/>
        <end position="256"/>
    </location>
</feature>